<protein>
    <submittedName>
        <fullName evidence="5">PucR family transcriptional regulator</fullName>
    </submittedName>
</protein>
<proteinExistence type="inferred from homology"/>
<dbReference type="RefSeq" id="WP_169283133.1">
    <property type="nucleotide sequence ID" value="NZ_CP051680.1"/>
</dbReference>
<sequence length="402" mass="46470">MDDDRTIFNRSFDSLTTLADAISEALRCPVTIEDAHHRLIAYSTHDPQTDPVRIATIIGRRVPEKVIRELWQNGIMGALNGSDDPVRVPAIDGIGFGDRIAIAIRRKSEVLGYIWVLETGRRLDPNDMAQLKKAAEAVKANILELEMKSRKTEKEYQEFFWQLLTGHYLSGEMIQAKADKLGVTLPLGYYVIVFEFESEITEETHRQIRYHIHTNPQDKVALHIINGKQLILLSGQADEASIRQIWNRLSSSAVNAGVSLSSGQYAEVEKRYQEALLVLRIKKHYPEEMNATYRYEDLGFYQFMPRMAEERREHDHENARIRRLKAYDREHHSDLIRTLDVFLTTDSNAKKTAEILHIHTNTLTYRLKRIEEIGELDLDDMNQKVSLYLELRLARFTGQPLR</sequence>
<feature type="domain" description="CdaR GGDEF-like" evidence="4">
    <location>
        <begin position="167"/>
        <end position="281"/>
    </location>
</feature>
<dbReference type="PANTHER" id="PTHR33744">
    <property type="entry name" value="CARBOHYDRATE DIACID REGULATOR"/>
    <property type="match status" value="1"/>
</dbReference>
<evidence type="ECO:0000259" key="4">
    <source>
        <dbReference type="Pfam" id="PF17853"/>
    </source>
</evidence>
<comment type="similarity">
    <text evidence="1">Belongs to the CdaR family.</text>
</comment>
<name>A0A7Z2ZQC5_9BACL</name>
<evidence type="ECO:0000256" key="1">
    <source>
        <dbReference type="ARBA" id="ARBA00006754"/>
    </source>
</evidence>
<accession>A0A7Z2ZQC5</accession>
<dbReference type="Proteomes" id="UP000502248">
    <property type="component" value="Chromosome"/>
</dbReference>
<dbReference type="Gene3D" id="1.10.10.2840">
    <property type="entry name" value="PucR C-terminal helix-turn-helix domain"/>
    <property type="match status" value="1"/>
</dbReference>
<evidence type="ECO:0000313" key="6">
    <source>
        <dbReference type="Proteomes" id="UP000502248"/>
    </source>
</evidence>
<feature type="coiled-coil region" evidence="2">
    <location>
        <begin position="128"/>
        <end position="155"/>
    </location>
</feature>
<evidence type="ECO:0000256" key="2">
    <source>
        <dbReference type="SAM" id="Coils"/>
    </source>
</evidence>
<keyword evidence="2" id="KW-0175">Coiled coil</keyword>
<dbReference type="EMBL" id="CP051680">
    <property type="protein sequence ID" value="QJD86887.1"/>
    <property type="molecule type" value="Genomic_DNA"/>
</dbReference>
<evidence type="ECO:0000259" key="3">
    <source>
        <dbReference type="Pfam" id="PF13556"/>
    </source>
</evidence>
<dbReference type="KEGG" id="cheb:HH215_29430"/>
<reference evidence="5 6" key="1">
    <citation type="submission" date="2020-04" db="EMBL/GenBank/DDBJ databases">
        <title>Genome sequencing of novel species.</title>
        <authorList>
            <person name="Heo J."/>
            <person name="Kim S.-J."/>
            <person name="Kim J.-S."/>
            <person name="Hong S.-B."/>
            <person name="Kwon S.-W."/>
        </authorList>
    </citation>
    <scope>NUCLEOTIDE SEQUENCE [LARGE SCALE GENOMIC DNA]</scope>
    <source>
        <strain evidence="5 6">MFER-1</strain>
    </source>
</reference>
<dbReference type="InterPro" id="IPR025736">
    <property type="entry name" value="PucR_C-HTH_dom"/>
</dbReference>
<dbReference type="AlphaFoldDB" id="A0A7Z2ZQC5"/>
<dbReference type="Pfam" id="PF13556">
    <property type="entry name" value="HTH_30"/>
    <property type="match status" value="1"/>
</dbReference>
<dbReference type="InterPro" id="IPR051448">
    <property type="entry name" value="CdaR-like_regulators"/>
</dbReference>
<feature type="domain" description="PucR C-terminal helix-turn-helix" evidence="3">
    <location>
        <begin position="335"/>
        <end position="393"/>
    </location>
</feature>
<organism evidence="5 6">
    <name type="scientific">Cohnella herbarum</name>
    <dbReference type="NCBI Taxonomy" id="2728023"/>
    <lineage>
        <taxon>Bacteria</taxon>
        <taxon>Bacillati</taxon>
        <taxon>Bacillota</taxon>
        <taxon>Bacilli</taxon>
        <taxon>Bacillales</taxon>
        <taxon>Paenibacillaceae</taxon>
        <taxon>Cohnella</taxon>
    </lineage>
</organism>
<dbReference type="InterPro" id="IPR042070">
    <property type="entry name" value="PucR_C-HTH_sf"/>
</dbReference>
<dbReference type="InterPro" id="IPR041522">
    <property type="entry name" value="CdaR_GGDEF"/>
</dbReference>
<evidence type="ECO:0000313" key="5">
    <source>
        <dbReference type="EMBL" id="QJD86887.1"/>
    </source>
</evidence>
<gene>
    <name evidence="5" type="ORF">HH215_29430</name>
</gene>
<dbReference type="Pfam" id="PF17853">
    <property type="entry name" value="GGDEF_2"/>
    <property type="match status" value="1"/>
</dbReference>
<dbReference type="PANTHER" id="PTHR33744:SF1">
    <property type="entry name" value="DNA-BINDING TRANSCRIPTIONAL ACTIVATOR ADER"/>
    <property type="match status" value="1"/>
</dbReference>
<keyword evidence="6" id="KW-1185">Reference proteome</keyword>